<keyword evidence="2" id="KW-1185">Reference proteome</keyword>
<protein>
    <submittedName>
        <fullName evidence="1">Uncharacterized protein</fullName>
    </submittedName>
</protein>
<dbReference type="Proteomes" id="UP001497472">
    <property type="component" value="Unassembled WGS sequence"/>
</dbReference>
<name>A0AAV1J857_9NEOP</name>
<comment type="caution">
    <text evidence="1">The sequence shown here is derived from an EMBL/GenBank/DDBJ whole genome shotgun (WGS) entry which is preliminary data.</text>
</comment>
<gene>
    <name evidence="1" type="ORF">LNINA_LOCUS3935</name>
</gene>
<evidence type="ECO:0000313" key="1">
    <source>
        <dbReference type="EMBL" id="CAK1544166.1"/>
    </source>
</evidence>
<proteinExistence type="predicted"/>
<organism evidence="1 2">
    <name type="scientific">Leptosia nina</name>
    <dbReference type="NCBI Taxonomy" id="320188"/>
    <lineage>
        <taxon>Eukaryota</taxon>
        <taxon>Metazoa</taxon>
        <taxon>Ecdysozoa</taxon>
        <taxon>Arthropoda</taxon>
        <taxon>Hexapoda</taxon>
        <taxon>Insecta</taxon>
        <taxon>Pterygota</taxon>
        <taxon>Neoptera</taxon>
        <taxon>Endopterygota</taxon>
        <taxon>Lepidoptera</taxon>
        <taxon>Glossata</taxon>
        <taxon>Ditrysia</taxon>
        <taxon>Papilionoidea</taxon>
        <taxon>Pieridae</taxon>
        <taxon>Pierinae</taxon>
        <taxon>Leptosia</taxon>
    </lineage>
</organism>
<accession>A0AAV1J857</accession>
<reference evidence="1 2" key="1">
    <citation type="submission" date="2023-11" db="EMBL/GenBank/DDBJ databases">
        <authorList>
            <person name="Okamura Y."/>
        </authorList>
    </citation>
    <scope>NUCLEOTIDE SEQUENCE [LARGE SCALE GENOMIC DNA]</scope>
</reference>
<sequence>MHQETVCACVRPSTGVRGAEGRKAGAKSGGERNVTSNNVTIILLNVKASSAEGRVAFNNTTLPVELKLACVARESSNDQHGYAK</sequence>
<evidence type="ECO:0000313" key="2">
    <source>
        <dbReference type="Proteomes" id="UP001497472"/>
    </source>
</evidence>
<dbReference type="EMBL" id="CAVLEF010000005">
    <property type="protein sequence ID" value="CAK1544166.1"/>
    <property type="molecule type" value="Genomic_DNA"/>
</dbReference>
<dbReference type="AlphaFoldDB" id="A0AAV1J857"/>